<gene>
    <name evidence="3" type="ORF">FIBSPDRAFT_948674</name>
</gene>
<dbReference type="AlphaFoldDB" id="A0A166QPT0"/>
<dbReference type="EMBL" id="KV417509">
    <property type="protein sequence ID" value="KZP27405.1"/>
    <property type="molecule type" value="Genomic_DNA"/>
</dbReference>
<organism evidence="3 4">
    <name type="scientific">Athelia psychrophila</name>
    <dbReference type="NCBI Taxonomy" id="1759441"/>
    <lineage>
        <taxon>Eukaryota</taxon>
        <taxon>Fungi</taxon>
        <taxon>Dikarya</taxon>
        <taxon>Basidiomycota</taxon>
        <taxon>Agaricomycotina</taxon>
        <taxon>Agaricomycetes</taxon>
        <taxon>Agaricomycetidae</taxon>
        <taxon>Atheliales</taxon>
        <taxon>Atheliaceae</taxon>
        <taxon>Athelia</taxon>
    </lineage>
</organism>
<feature type="chain" id="PRO_5007878780" evidence="2">
    <location>
        <begin position="21"/>
        <end position="174"/>
    </location>
</feature>
<keyword evidence="4" id="KW-1185">Reference proteome</keyword>
<dbReference type="Proteomes" id="UP000076532">
    <property type="component" value="Unassembled WGS sequence"/>
</dbReference>
<reference evidence="3 4" key="1">
    <citation type="journal article" date="2016" name="Mol. Biol. Evol.">
        <title>Comparative Genomics of Early-Diverging Mushroom-Forming Fungi Provides Insights into the Origins of Lignocellulose Decay Capabilities.</title>
        <authorList>
            <person name="Nagy L.G."/>
            <person name="Riley R."/>
            <person name="Tritt A."/>
            <person name="Adam C."/>
            <person name="Daum C."/>
            <person name="Floudas D."/>
            <person name="Sun H."/>
            <person name="Yadav J.S."/>
            <person name="Pangilinan J."/>
            <person name="Larsson K.H."/>
            <person name="Matsuura K."/>
            <person name="Barry K."/>
            <person name="Labutti K."/>
            <person name="Kuo R."/>
            <person name="Ohm R.A."/>
            <person name="Bhattacharya S.S."/>
            <person name="Shirouzu T."/>
            <person name="Yoshinaga Y."/>
            <person name="Martin F.M."/>
            <person name="Grigoriev I.V."/>
            <person name="Hibbett D.S."/>
        </authorList>
    </citation>
    <scope>NUCLEOTIDE SEQUENCE [LARGE SCALE GENOMIC DNA]</scope>
    <source>
        <strain evidence="3 4">CBS 109695</strain>
    </source>
</reference>
<accession>A0A166QPT0</accession>
<evidence type="ECO:0000256" key="2">
    <source>
        <dbReference type="SAM" id="SignalP"/>
    </source>
</evidence>
<keyword evidence="1" id="KW-0812">Transmembrane</keyword>
<keyword evidence="1" id="KW-0472">Membrane</keyword>
<proteinExistence type="predicted"/>
<keyword evidence="1" id="KW-1133">Transmembrane helix</keyword>
<dbReference type="OrthoDB" id="3257429at2759"/>
<feature type="signal peptide" evidence="2">
    <location>
        <begin position="1"/>
        <end position="20"/>
    </location>
</feature>
<evidence type="ECO:0000313" key="3">
    <source>
        <dbReference type="EMBL" id="KZP27405.1"/>
    </source>
</evidence>
<name>A0A166QPT0_9AGAM</name>
<evidence type="ECO:0000256" key="1">
    <source>
        <dbReference type="SAM" id="Phobius"/>
    </source>
</evidence>
<protein>
    <submittedName>
        <fullName evidence="3">Uncharacterized protein</fullName>
    </submittedName>
</protein>
<feature type="transmembrane region" description="Helical" evidence="1">
    <location>
        <begin position="154"/>
        <end position="173"/>
    </location>
</feature>
<evidence type="ECO:0000313" key="4">
    <source>
        <dbReference type="Proteomes" id="UP000076532"/>
    </source>
</evidence>
<sequence>MRAAFFTCVALLATWAGAQTVTTTDDLGETIVEVLFTDPVQLVPTTSIVSTVVAAVTTSSSTTADAGGGAPVQAPAPTGSATPTVYTYTTTNAAGAATAIVDTFTPTYYQSAVSPSPWTGTIINYSSWLGIIGTNTAPADQVASGARSPISRGWYGLAIAALSGMMGGAWLVLV</sequence>
<keyword evidence="2" id="KW-0732">Signal</keyword>